<evidence type="ECO:0000313" key="3">
    <source>
        <dbReference type="EMBL" id="KAK8240517.1"/>
    </source>
</evidence>
<organism evidence="3 4">
    <name type="scientific">Phyllosticta capitalensis</name>
    <dbReference type="NCBI Taxonomy" id="121624"/>
    <lineage>
        <taxon>Eukaryota</taxon>
        <taxon>Fungi</taxon>
        <taxon>Dikarya</taxon>
        <taxon>Ascomycota</taxon>
        <taxon>Pezizomycotina</taxon>
        <taxon>Dothideomycetes</taxon>
        <taxon>Dothideomycetes incertae sedis</taxon>
        <taxon>Botryosphaeriales</taxon>
        <taxon>Phyllostictaceae</taxon>
        <taxon>Phyllosticta</taxon>
    </lineage>
</organism>
<dbReference type="EMBL" id="JBBWRZ010000003">
    <property type="protein sequence ID" value="KAK8240517.1"/>
    <property type="molecule type" value="Genomic_DNA"/>
</dbReference>
<accession>A0ABR1YWJ8</accession>
<keyword evidence="2" id="KW-1133">Transmembrane helix</keyword>
<evidence type="ECO:0000256" key="1">
    <source>
        <dbReference type="SAM" id="MobiDB-lite"/>
    </source>
</evidence>
<dbReference type="Proteomes" id="UP001492380">
    <property type="component" value="Unassembled WGS sequence"/>
</dbReference>
<feature type="compositionally biased region" description="Polar residues" evidence="1">
    <location>
        <begin position="152"/>
        <end position="170"/>
    </location>
</feature>
<proteinExistence type="predicted"/>
<keyword evidence="2" id="KW-0812">Transmembrane</keyword>
<comment type="caution">
    <text evidence="3">The sequence shown here is derived from an EMBL/GenBank/DDBJ whole genome shotgun (WGS) entry which is preliminary data.</text>
</comment>
<feature type="transmembrane region" description="Helical" evidence="2">
    <location>
        <begin position="20"/>
        <end position="39"/>
    </location>
</feature>
<evidence type="ECO:0000313" key="4">
    <source>
        <dbReference type="Proteomes" id="UP001492380"/>
    </source>
</evidence>
<sequence length="198" mass="21761">MASSARDRHRLLSRHAHGAIVTTATTIAASLALLHYLFLTASPRADTGPRCPSASELLQYLDSWHSTAQLRARWPASSPTSHLTGPDFTSPPTLLCSRPPLSCIILIPEGPESQSRCVRAYCGARRRAQDFHKPSHLQNSPEIVTPRLRLPESSSNTTAVGLTRSKSPKSSYCEDRRQRPRTGHAPSRPNARSSRCSF</sequence>
<keyword evidence="2" id="KW-0472">Membrane</keyword>
<gene>
    <name evidence="3" type="ORF">HDK90DRAFT_548796</name>
</gene>
<reference evidence="3 4" key="1">
    <citation type="submission" date="2024-04" db="EMBL/GenBank/DDBJ databases">
        <title>Phyllosticta paracitricarpa is synonymous to the EU quarantine fungus P. citricarpa based on phylogenomic analyses.</title>
        <authorList>
            <consortium name="Lawrence Berkeley National Laboratory"/>
            <person name="Van Ingen-Buijs V.A."/>
            <person name="Van Westerhoven A.C."/>
            <person name="Haridas S."/>
            <person name="Skiadas P."/>
            <person name="Martin F."/>
            <person name="Groenewald J.Z."/>
            <person name="Crous P.W."/>
            <person name="Seidl M.F."/>
        </authorList>
    </citation>
    <scope>NUCLEOTIDE SEQUENCE [LARGE SCALE GENOMIC DNA]</scope>
    <source>
        <strain evidence="3 4">CBS 123374</strain>
    </source>
</reference>
<evidence type="ECO:0000256" key="2">
    <source>
        <dbReference type="SAM" id="Phobius"/>
    </source>
</evidence>
<name>A0ABR1YWJ8_9PEZI</name>
<feature type="region of interest" description="Disordered" evidence="1">
    <location>
        <begin position="132"/>
        <end position="198"/>
    </location>
</feature>
<keyword evidence="4" id="KW-1185">Reference proteome</keyword>
<protein>
    <submittedName>
        <fullName evidence="3">Uncharacterized protein</fullName>
    </submittedName>
</protein>